<dbReference type="AlphaFoldDB" id="A0A914W3H5"/>
<keyword evidence="2" id="KW-1185">Reference proteome</keyword>
<evidence type="ECO:0000256" key="1">
    <source>
        <dbReference type="SAM" id="Phobius"/>
    </source>
</evidence>
<name>A0A914W3H5_9BILA</name>
<keyword evidence="1" id="KW-0472">Membrane</keyword>
<sequence>MAYVSPIGDTPSEEHYLDRPIEQSHPMTSRPLVLDTARAIAIANWPEHGDYAFNHSDIFQPYWLTFEAPSKPVLFGFGAFVAIAGVLSVIGNGLVCFTFLR</sequence>
<keyword evidence="1" id="KW-0812">Transmembrane</keyword>
<keyword evidence="1" id="KW-1133">Transmembrane helix</keyword>
<proteinExistence type="predicted"/>
<dbReference type="Proteomes" id="UP000887566">
    <property type="component" value="Unplaced"/>
</dbReference>
<protein>
    <submittedName>
        <fullName evidence="3">Uncharacterized protein</fullName>
    </submittedName>
</protein>
<accession>A0A914W3H5</accession>
<evidence type="ECO:0000313" key="2">
    <source>
        <dbReference type="Proteomes" id="UP000887566"/>
    </source>
</evidence>
<dbReference type="WBParaSite" id="PSAMB.scaffold294size58623.g4484.t1">
    <property type="protein sequence ID" value="PSAMB.scaffold294size58623.g4484.t1"/>
    <property type="gene ID" value="PSAMB.scaffold294size58623.g4484"/>
</dbReference>
<feature type="transmembrane region" description="Helical" evidence="1">
    <location>
        <begin position="73"/>
        <end position="100"/>
    </location>
</feature>
<evidence type="ECO:0000313" key="3">
    <source>
        <dbReference type="WBParaSite" id="PSAMB.scaffold294size58623.g4484.t1"/>
    </source>
</evidence>
<reference evidence="3" key="1">
    <citation type="submission" date="2022-11" db="UniProtKB">
        <authorList>
            <consortium name="WormBaseParasite"/>
        </authorList>
    </citation>
    <scope>IDENTIFICATION</scope>
</reference>
<organism evidence="2 3">
    <name type="scientific">Plectus sambesii</name>
    <dbReference type="NCBI Taxonomy" id="2011161"/>
    <lineage>
        <taxon>Eukaryota</taxon>
        <taxon>Metazoa</taxon>
        <taxon>Ecdysozoa</taxon>
        <taxon>Nematoda</taxon>
        <taxon>Chromadorea</taxon>
        <taxon>Plectida</taxon>
        <taxon>Plectina</taxon>
        <taxon>Plectoidea</taxon>
        <taxon>Plectidae</taxon>
        <taxon>Plectus</taxon>
    </lineage>
</organism>